<accession>A0AAV5UNZ9</accession>
<protein>
    <submittedName>
        <fullName evidence="3">Uncharacterized protein</fullName>
    </submittedName>
</protein>
<feature type="non-terminal residue" evidence="3">
    <location>
        <position position="204"/>
    </location>
</feature>
<organism evidence="3 4">
    <name type="scientific">Pristionchus entomophagus</name>
    <dbReference type="NCBI Taxonomy" id="358040"/>
    <lineage>
        <taxon>Eukaryota</taxon>
        <taxon>Metazoa</taxon>
        <taxon>Ecdysozoa</taxon>
        <taxon>Nematoda</taxon>
        <taxon>Chromadorea</taxon>
        <taxon>Rhabditida</taxon>
        <taxon>Rhabditina</taxon>
        <taxon>Diplogasteromorpha</taxon>
        <taxon>Diplogasteroidea</taxon>
        <taxon>Neodiplogasteridae</taxon>
        <taxon>Pristionchus</taxon>
    </lineage>
</organism>
<gene>
    <name evidence="3" type="ORF">PENTCL1PPCAC_30181</name>
</gene>
<proteinExistence type="predicted"/>
<reference evidence="3" key="1">
    <citation type="submission" date="2023-10" db="EMBL/GenBank/DDBJ databases">
        <title>Genome assembly of Pristionchus species.</title>
        <authorList>
            <person name="Yoshida K."/>
            <person name="Sommer R.J."/>
        </authorList>
    </citation>
    <scope>NUCLEOTIDE SEQUENCE</scope>
    <source>
        <strain evidence="3">RS0144</strain>
    </source>
</reference>
<sequence length="204" mass="22892">MWLVILAAFLKITDGQTGSSANSNGPFQCPCVQPSQSTCQQFDRRNQALSIEDAIDSFDDLTFDRSEFALSSITEDESCDSDDCKNCRLFMRAKLIQVGLMKESPLTAFLKTDLSTKTCSRYRFSSSESLAREWLRGFYNTLRTEALINPQGAFDVALVTFNTFNEIRNLPMESTTEDNLEHASASEKSGSAEQQEVVYRPSEK</sequence>
<evidence type="ECO:0000256" key="1">
    <source>
        <dbReference type="SAM" id="MobiDB-lite"/>
    </source>
</evidence>
<dbReference type="EMBL" id="BTSX01000006">
    <property type="protein sequence ID" value="GMT08007.1"/>
    <property type="molecule type" value="Genomic_DNA"/>
</dbReference>
<feature type="signal peptide" evidence="2">
    <location>
        <begin position="1"/>
        <end position="15"/>
    </location>
</feature>
<comment type="caution">
    <text evidence="3">The sequence shown here is derived from an EMBL/GenBank/DDBJ whole genome shotgun (WGS) entry which is preliminary data.</text>
</comment>
<keyword evidence="4" id="KW-1185">Reference proteome</keyword>
<evidence type="ECO:0000256" key="2">
    <source>
        <dbReference type="SAM" id="SignalP"/>
    </source>
</evidence>
<keyword evidence="2" id="KW-0732">Signal</keyword>
<evidence type="ECO:0000313" key="3">
    <source>
        <dbReference type="EMBL" id="GMT08007.1"/>
    </source>
</evidence>
<feature type="chain" id="PRO_5043540295" evidence="2">
    <location>
        <begin position="16"/>
        <end position="204"/>
    </location>
</feature>
<evidence type="ECO:0000313" key="4">
    <source>
        <dbReference type="Proteomes" id="UP001432027"/>
    </source>
</evidence>
<dbReference type="AlphaFoldDB" id="A0AAV5UNZ9"/>
<dbReference type="Proteomes" id="UP001432027">
    <property type="component" value="Unassembled WGS sequence"/>
</dbReference>
<name>A0AAV5UNZ9_9BILA</name>
<feature type="region of interest" description="Disordered" evidence="1">
    <location>
        <begin position="174"/>
        <end position="204"/>
    </location>
</feature>